<feature type="domain" description="Flagellar basal body rod protein N-terminal" evidence="5">
    <location>
        <begin position="5"/>
        <end position="35"/>
    </location>
</feature>
<feature type="domain" description="Flagellar basal-body/hook protein C-terminal" evidence="6">
    <location>
        <begin position="189"/>
        <end position="231"/>
    </location>
</feature>
<evidence type="ECO:0000256" key="3">
    <source>
        <dbReference type="ARBA" id="ARBA00023143"/>
    </source>
</evidence>
<reference evidence="9" key="1">
    <citation type="submission" date="2020-06" db="EMBL/GenBank/DDBJ databases">
        <title>Draft genomic sequence of Geomonas sp. Red330.</title>
        <authorList>
            <person name="Itoh H."/>
            <person name="Zhenxing X."/>
            <person name="Ushijima N."/>
            <person name="Masuda Y."/>
            <person name="Shiratori Y."/>
            <person name="Senoo K."/>
        </authorList>
    </citation>
    <scope>NUCLEOTIDE SEQUENCE [LARGE SCALE GENOMIC DNA]</scope>
    <source>
        <strain evidence="9">Red330</strain>
    </source>
</reference>
<evidence type="ECO:0000256" key="1">
    <source>
        <dbReference type="ARBA" id="ARBA00004117"/>
    </source>
</evidence>
<evidence type="ECO:0000313" key="9">
    <source>
        <dbReference type="Proteomes" id="UP000556026"/>
    </source>
</evidence>
<keyword evidence="8" id="KW-0966">Cell projection</keyword>
<dbReference type="Proteomes" id="UP000556026">
    <property type="component" value="Unassembled WGS sequence"/>
</dbReference>
<comment type="caution">
    <text evidence="8">The sequence shown here is derived from an EMBL/GenBank/DDBJ whole genome shotgun (WGS) entry which is preliminary data.</text>
</comment>
<comment type="similarity">
    <text evidence="2 4">Belongs to the flagella basal body rod proteins family.</text>
</comment>
<dbReference type="PROSITE" id="PS00588">
    <property type="entry name" value="FLAGELLA_BB_ROD"/>
    <property type="match status" value="1"/>
</dbReference>
<evidence type="ECO:0000313" key="8">
    <source>
        <dbReference type="EMBL" id="GFO59029.1"/>
    </source>
</evidence>
<dbReference type="PANTHER" id="PTHR30435">
    <property type="entry name" value="FLAGELLAR PROTEIN"/>
    <property type="match status" value="1"/>
</dbReference>
<dbReference type="SUPFAM" id="SSF117143">
    <property type="entry name" value="Flagellar hook protein flgE"/>
    <property type="match status" value="1"/>
</dbReference>
<dbReference type="InterPro" id="IPR019776">
    <property type="entry name" value="Flagellar_basal_body_rod_CS"/>
</dbReference>
<sequence length="238" mass="25151">MNSGMYAALSGNLTAQRRLEVVSNNLANANTSGFKADQIQFESLLANAQNPGSQDPALSSERFSTDFAPGALQRSDNVFDVALDGEGFFVVNTPDGLAYTRQGNFHRGAGGKLVTAEGYEVQGQGGAITVSGKQVLIDGKGVVNVDGNAVATLSTVDFPKPYQMTKLGAGLFKPADPQAVPSAANAQVKQGYLEGSNVKVMVEMARMIEANRYFELCTKAVKTYDDLATKAVTELGKI</sequence>
<dbReference type="InterPro" id="IPR053967">
    <property type="entry name" value="LlgE_F_G-like_D1"/>
</dbReference>
<keyword evidence="3 4" id="KW-0975">Bacterial flagellum</keyword>
<comment type="subcellular location">
    <subcellularLocation>
        <location evidence="1 4">Bacterial flagellum basal body</location>
    </subcellularLocation>
</comment>
<dbReference type="Pfam" id="PF00460">
    <property type="entry name" value="Flg_bb_rod"/>
    <property type="match status" value="1"/>
</dbReference>
<evidence type="ECO:0000259" key="5">
    <source>
        <dbReference type="Pfam" id="PF00460"/>
    </source>
</evidence>
<dbReference type="RefSeq" id="WP_183353877.1">
    <property type="nucleotide sequence ID" value="NZ_BLXX01000003.1"/>
</dbReference>
<dbReference type="GO" id="GO:0071978">
    <property type="term" value="P:bacterial-type flagellum-dependent swarming motility"/>
    <property type="evidence" value="ECO:0007669"/>
    <property type="project" value="TreeGrafter"/>
</dbReference>
<keyword evidence="9" id="KW-1185">Reference proteome</keyword>
<dbReference type="GO" id="GO:0030694">
    <property type="term" value="C:bacterial-type flagellum basal body, rod"/>
    <property type="evidence" value="ECO:0007669"/>
    <property type="project" value="InterPro"/>
</dbReference>
<dbReference type="InterPro" id="IPR001444">
    <property type="entry name" value="Flag_bb_rod_N"/>
</dbReference>
<dbReference type="Pfam" id="PF06429">
    <property type="entry name" value="Flg_bbr_C"/>
    <property type="match status" value="1"/>
</dbReference>
<dbReference type="InterPro" id="IPR010930">
    <property type="entry name" value="Flg_bb/hook_C_dom"/>
</dbReference>
<dbReference type="PANTHER" id="PTHR30435:SF19">
    <property type="entry name" value="FLAGELLAR BASAL-BODY ROD PROTEIN FLGG"/>
    <property type="match status" value="1"/>
</dbReference>
<evidence type="ECO:0000259" key="6">
    <source>
        <dbReference type="Pfam" id="PF06429"/>
    </source>
</evidence>
<dbReference type="AlphaFoldDB" id="A0A6V8MH62"/>
<proteinExistence type="inferred from homology"/>
<dbReference type="NCBIfam" id="TIGR03506">
    <property type="entry name" value="FlgEFG_subfam"/>
    <property type="match status" value="1"/>
</dbReference>
<evidence type="ECO:0000259" key="7">
    <source>
        <dbReference type="Pfam" id="PF22692"/>
    </source>
</evidence>
<keyword evidence="8" id="KW-0969">Cilium</keyword>
<dbReference type="InterPro" id="IPR012836">
    <property type="entry name" value="FlgF"/>
</dbReference>
<accession>A0A6V8MH62</accession>
<dbReference type="InterPro" id="IPR020013">
    <property type="entry name" value="Flagellar_FlgE/F/G"/>
</dbReference>
<dbReference type="InterPro" id="IPR037925">
    <property type="entry name" value="FlgE/F/G-like"/>
</dbReference>
<evidence type="ECO:0000256" key="2">
    <source>
        <dbReference type="ARBA" id="ARBA00009677"/>
    </source>
</evidence>
<dbReference type="EMBL" id="BLXX01000003">
    <property type="protein sequence ID" value="GFO59029.1"/>
    <property type="molecule type" value="Genomic_DNA"/>
</dbReference>
<name>A0A6V8MH62_9BACT</name>
<feature type="domain" description="Flagellar hook protein FlgE/F/G-like D1" evidence="7">
    <location>
        <begin position="82"/>
        <end position="145"/>
    </location>
</feature>
<protein>
    <submittedName>
        <fullName evidence="8">Flagellar basal-body rod protein FlgF</fullName>
    </submittedName>
</protein>
<dbReference type="Pfam" id="PF22692">
    <property type="entry name" value="LlgE_F_G_D1"/>
    <property type="match status" value="1"/>
</dbReference>
<dbReference type="NCBIfam" id="TIGR02490">
    <property type="entry name" value="flgF"/>
    <property type="match status" value="1"/>
</dbReference>
<keyword evidence="8" id="KW-0282">Flagellum</keyword>
<organism evidence="8 9">
    <name type="scientific">Geomonas silvestris</name>
    <dbReference type="NCBI Taxonomy" id="2740184"/>
    <lineage>
        <taxon>Bacteria</taxon>
        <taxon>Pseudomonadati</taxon>
        <taxon>Thermodesulfobacteriota</taxon>
        <taxon>Desulfuromonadia</taxon>
        <taxon>Geobacterales</taxon>
        <taxon>Geobacteraceae</taxon>
        <taxon>Geomonas</taxon>
    </lineage>
</organism>
<evidence type="ECO:0000256" key="4">
    <source>
        <dbReference type="RuleBase" id="RU362116"/>
    </source>
</evidence>
<gene>
    <name evidence="8" type="primary">flgF</name>
    <name evidence="8" type="ORF">GMST_13540</name>
</gene>